<reference evidence="7" key="1">
    <citation type="submission" date="2021-04" db="EMBL/GenBank/DDBJ databases">
        <authorList>
            <consortium name="Wellcome Sanger Institute Data Sharing"/>
        </authorList>
    </citation>
    <scope>NUCLEOTIDE SEQUENCE [LARGE SCALE GENOMIC DNA]</scope>
</reference>
<keyword evidence="3" id="KW-0112">Calmodulin-binding</keyword>
<dbReference type="Ensembl" id="ENSATET00000024531.3">
    <property type="protein sequence ID" value="ENSATEP00000024144.2"/>
    <property type="gene ID" value="ENSATEG00000016525.3"/>
</dbReference>
<dbReference type="Proteomes" id="UP000265040">
    <property type="component" value="Chromosome 16"/>
</dbReference>
<dbReference type="OrthoDB" id="775356at2759"/>
<dbReference type="InterPro" id="IPR001715">
    <property type="entry name" value="CH_dom"/>
</dbReference>
<dbReference type="SUPFAM" id="SSF47576">
    <property type="entry name" value="Calponin-homology domain, CH-domain"/>
    <property type="match status" value="1"/>
</dbReference>
<protein>
    <submittedName>
        <fullName evidence="7">Uncharacterized protein</fullName>
    </submittedName>
</protein>
<dbReference type="PROSITE" id="PS00509">
    <property type="entry name" value="RAS_GTPASE_ACTIV_1"/>
    <property type="match status" value="1"/>
</dbReference>
<dbReference type="GeneTree" id="ENSGT00950000183076"/>
<evidence type="ECO:0000256" key="1">
    <source>
        <dbReference type="ARBA" id="ARBA00022553"/>
    </source>
</evidence>
<dbReference type="PANTHER" id="PTHR14149:SF10">
    <property type="entry name" value="RAS GTPASE-ACTIVATING-LIKE PROTEIN IQGAP3"/>
    <property type="match status" value="1"/>
</dbReference>
<keyword evidence="2" id="KW-0677">Repeat</keyword>
<dbReference type="Pfam" id="PF00307">
    <property type="entry name" value="CH"/>
    <property type="match status" value="1"/>
</dbReference>
<dbReference type="SMART" id="SM00015">
    <property type="entry name" value="IQ"/>
    <property type="match status" value="4"/>
</dbReference>
<dbReference type="PROSITE" id="PS50096">
    <property type="entry name" value="IQ"/>
    <property type="match status" value="4"/>
</dbReference>
<dbReference type="STRING" id="64144.ENSATEP00000024144"/>
<dbReference type="Gene3D" id="4.10.270.10">
    <property type="entry name" value="Myosin, subunit A"/>
    <property type="match status" value="1"/>
</dbReference>
<dbReference type="PANTHER" id="PTHR14149">
    <property type="entry name" value="RAS GTPASE-ACTIVATING PROTEIN WITH IQ MOTIF"/>
    <property type="match status" value="1"/>
</dbReference>
<dbReference type="Pfam" id="PF03836">
    <property type="entry name" value="RasGAP_C"/>
    <property type="match status" value="1"/>
</dbReference>
<dbReference type="GO" id="GO:0051015">
    <property type="term" value="F:actin filament binding"/>
    <property type="evidence" value="ECO:0007669"/>
    <property type="project" value="TreeGrafter"/>
</dbReference>
<dbReference type="FunFam" id="1.10.418.10:FF:000013">
    <property type="entry name" value="IQ motif containing GTPase activating protein 1"/>
    <property type="match status" value="1"/>
</dbReference>
<name>A0A3Q1IY62_ANATE</name>
<reference evidence="7" key="3">
    <citation type="submission" date="2025-09" db="UniProtKB">
        <authorList>
            <consortium name="Ensembl"/>
        </authorList>
    </citation>
    <scope>IDENTIFICATION</scope>
</reference>
<organism evidence="7 8">
    <name type="scientific">Anabas testudineus</name>
    <name type="common">Climbing perch</name>
    <name type="synonym">Anthias testudineus</name>
    <dbReference type="NCBI Taxonomy" id="64144"/>
    <lineage>
        <taxon>Eukaryota</taxon>
        <taxon>Metazoa</taxon>
        <taxon>Chordata</taxon>
        <taxon>Craniata</taxon>
        <taxon>Vertebrata</taxon>
        <taxon>Euteleostomi</taxon>
        <taxon>Actinopterygii</taxon>
        <taxon>Neopterygii</taxon>
        <taxon>Teleostei</taxon>
        <taxon>Neoteleostei</taxon>
        <taxon>Acanthomorphata</taxon>
        <taxon>Anabantaria</taxon>
        <taxon>Anabantiformes</taxon>
        <taxon>Anabantoidei</taxon>
        <taxon>Anabantidae</taxon>
        <taxon>Anabas</taxon>
    </lineage>
</organism>
<dbReference type="PROSITE" id="PS50018">
    <property type="entry name" value="RAS_GTPASE_ACTIV_2"/>
    <property type="match status" value="1"/>
</dbReference>
<keyword evidence="4" id="KW-0175">Coiled coil</keyword>
<dbReference type="GO" id="GO:0005938">
    <property type="term" value="C:cell cortex"/>
    <property type="evidence" value="ECO:0007669"/>
    <property type="project" value="TreeGrafter"/>
</dbReference>
<proteinExistence type="predicted"/>
<feature type="coiled-coil region" evidence="4">
    <location>
        <begin position="167"/>
        <end position="194"/>
    </location>
</feature>
<gene>
    <name evidence="7" type="primary">IQGAP3</name>
</gene>
<dbReference type="SUPFAM" id="SSF48350">
    <property type="entry name" value="GTPase activation domain, GAP"/>
    <property type="match status" value="1"/>
</dbReference>
<dbReference type="InterPro" id="IPR000048">
    <property type="entry name" value="IQ_motif_EF-hand-BS"/>
</dbReference>
<dbReference type="InterPro" id="IPR001936">
    <property type="entry name" value="RasGAP_dom"/>
</dbReference>
<reference evidence="7" key="2">
    <citation type="submission" date="2025-08" db="UniProtKB">
        <authorList>
            <consortium name="Ensembl"/>
        </authorList>
    </citation>
    <scope>IDENTIFICATION</scope>
</reference>
<dbReference type="Gene3D" id="1.10.506.10">
    <property type="entry name" value="GTPase Activation - p120gap, domain 1"/>
    <property type="match status" value="1"/>
</dbReference>
<evidence type="ECO:0000256" key="4">
    <source>
        <dbReference type="SAM" id="Coils"/>
    </source>
</evidence>
<accession>A0A3Q1IY62</accession>
<feature type="domain" description="Calponin-homology (CH)" evidence="6">
    <location>
        <begin position="43"/>
        <end position="158"/>
    </location>
</feature>
<dbReference type="Pfam" id="PF00616">
    <property type="entry name" value="RasGAP"/>
    <property type="match status" value="1"/>
</dbReference>
<dbReference type="Gene3D" id="1.10.418.10">
    <property type="entry name" value="Calponin-like domain"/>
    <property type="match status" value="1"/>
</dbReference>
<feature type="domain" description="Ras-GAP" evidence="5">
    <location>
        <begin position="1012"/>
        <end position="1228"/>
    </location>
</feature>
<keyword evidence="1" id="KW-0597">Phosphoprotein</keyword>
<evidence type="ECO:0000256" key="2">
    <source>
        <dbReference type="ARBA" id="ARBA00022737"/>
    </source>
</evidence>
<dbReference type="InterPro" id="IPR023152">
    <property type="entry name" value="RasGAP_CS"/>
</dbReference>
<evidence type="ECO:0000259" key="5">
    <source>
        <dbReference type="PROSITE" id="PS50018"/>
    </source>
</evidence>
<dbReference type="SUPFAM" id="SSF143885">
    <property type="entry name" value="RGC domain-like"/>
    <property type="match status" value="1"/>
</dbReference>
<dbReference type="FunFam" id="1.10.506.10:FF:000004">
    <property type="entry name" value="IQ motif containing GTPase activating protein 1"/>
    <property type="match status" value="1"/>
</dbReference>
<dbReference type="GO" id="GO:1903479">
    <property type="term" value="P:mitotic actomyosin contractile ring assembly actin filament organization"/>
    <property type="evidence" value="ECO:0007669"/>
    <property type="project" value="TreeGrafter"/>
</dbReference>
<dbReference type="SMART" id="SM00323">
    <property type="entry name" value="RasGAP"/>
    <property type="match status" value="1"/>
</dbReference>
<dbReference type="SMART" id="SM00033">
    <property type="entry name" value="CH"/>
    <property type="match status" value="1"/>
</dbReference>
<keyword evidence="8" id="KW-1185">Reference proteome</keyword>
<dbReference type="InterPro" id="IPR008936">
    <property type="entry name" value="Rho_GTPase_activation_prot"/>
</dbReference>
<dbReference type="InterPro" id="IPR036872">
    <property type="entry name" value="CH_dom_sf"/>
</dbReference>
<dbReference type="PROSITE" id="PS50021">
    <property type="entry name" value="CH"/>
    <property type="match status" value="1"/>
</dbReference>
<dbReference type="GO" id="GO:0005096">
    <property type="term" value="F:GTPase activator activity"/>
    <property type="evidence" value="ECO:0007669"/>
    <property type="project" value="TreeGrafter"/>
</dbReference>
<evidence type="ECO:0000313" key="7">
    <source>
        <dbReference type="Ensembl" id="ENSATEP00000024144.2"/>
    </source>
</evidence>
<dbReference type="InterPro" id="IPR000593">
    <property type="entry name" value="RasGAP_C"/>
</dbReference>
<evidence type="ECO:0000256" key="3">
    <source>
        <dbReference type="ARBA" id="ARBA00022860"/>
    </source>
</evidence>
<sequence>MTEPTHTVKNIKRRGVGDIDPYDRLTAEQMDEQRIQNVAYQYLCRLEEAKRWMEACLEEELPAPTELEEALRNGVVLAKLGHRFAPNAVPLKKIYDPEQQRYQAVGLQFRHTDNINHWRNALTALGLPTIFQPETTDVYDKKNMPRAVYCIHALSLYLYRLGLAPQIHDLYGKVKFTEEEINNMKLELDKYGIQMPAFNKIGGILANELSVDEATVHAAVIAVNEAVDRGEVTVTAEALWNPNAMLRDLQGPLVSVYQEMLQQARRRKAEQACRGCEEEKDIYEEYLTQREIQDNINIVNVQSALEQVDEALDSADELALIAALQLQCLTLRDVHSNNGPWYLDQLAADRHQKALDEDCVESLEPCELQEGVTVANREAQRSRNMHAAVQSVNASLRSSDPRHTVSCLMTSDLQLPEVFSFAATLYHRELQQLQGRAGELQQEELFVAVEMLSAVALVNQALEAGNLQQFSSSLVSPSAGLCDVDHTLLHRYFEYLLTVKQQAGKDLLTWNQLQEGINCVNNSVEDEHQQLLAVGLVNQAVIRGDSQQLLSALLLPSCGVDEVLPANTCRYLSLLSRARQHKAQVSRDPGAELWLADIQEGVRRANQQSQKALKLCLSVAAVNQAVKENIVTQTLRVLTLPELQLQGVISNCAADYQRELSALITHRILAGDNRSPWVRVRLEDCSFYYFHLNRLEGNWEKPNSFIHNSVFIDRQEIQEVISSVSGSYSRSVLWRSSEALFIRLQALCRGFLIRQKLEARQHYLISQTPAVIVIQSQWRRFVQQRTYRQRLQFLYMNWRAVVKIQSFVRMWMTRRKYQARLNFFRCNVNAIIKIQAFFRASRARDQYRMLVHSDTPPLSVVRKFAHLLDMGDVDIREEAELLRLREEVVRSIRFNRQLEADLDLMDLKIGLLVRNRATLQELVSHCKKLTKKNKEQLSDMMDVERSKGLKALSRERRERLEAYQHLFYLLQTQPLYLAQLIFLMPQSRSTSFMEMLVFSLFNYGSDRREAFLLLQLFTEALQYEIRLKVEQPKDVATGNPTVIKMLVNFYRNARGHNALRESLGPALQDVLLDRTISIRTDPVDVYKTWINQTETQTGHKSSLPYEVSPEDALCHPEVQRRINIAIINLKNLTDRVLKAITSNLHKLPYGLRYTAKVLRDALKTKFPEVSEDELYKIVGNLVYYRYMNPAIVAPDGFDVLDRSVGSTLQPEQRHILGSIARMLQHSAANKHFHGDGYHVGALNQYISQTHKKFRKFLLSVCDVPEPEDRFSMDEYSELLILNKPVIYISVSELLNTHKLLLEHQEVLCSDPSDPLKLILRDLGSIPTLQELIGESSLQADPGSEPSKMEVSLTLTSKFDIFNDSDDKPDARGLLLSMKQLIIDVIRTQPGDSLSDILRTSTSPDQEACHDWLVQRRARQDARTPEKIKRNQSLVANSNLSLEEKKRKILRGLRRLEALRVLRPPETENQILQMIAKDIRQQRLHRQRRGAELLKLRETLNSLQVKSSFHSEQVDYYRHYITSCLDNLTTNSKPTNKKTAESKARKKVPALSYSAARLHEKGVLLEIEDLPTSQFKNVVFDIIPGSERGSFGIKARFLGVEMEEFLLKYQDLLQLQYEGVAVMKMFDKAKVNVNLLIFLLNKKFFKK</sequence>
<dbReference type="Pfam" id="PF00612">
    <property type="entry name" value="IQ"/>
    <property type="match status" value="4"/>
</dbReference>
<evidence type="ECO:0000313" key="8">
    <source>
        <dbReference type="Proteomes" id="UP000265040"/>
    </source>
</evidence>
<dbReference type="GO" id="GO:0005516">
    <property type="term" value="F:calmodulin binding"/>
    <property type="evidence" value="ECO:0007669"/>
    <property type="project" value="UniProtKB-KW"/>
</dbReference>
<dbReference type="InParanoid" id="A0A3Q1IY62"/>
<evidence type="ECO:0000259" key="6">
    <source>
        <dbReference type="PROSITE" id="PS50021"/>
    </source>
</evidence>
<dbReference type="Gene3D" id="1.20.5.190">
    <property type="match status" value="1"/>
</dbReference>